<dbReference type="Proteomes" id="UP001233172">
    <property type="component" value="Unassembled WGS sequence"/>
</dbReference>
<keyword evidence="2" id="KW-1185">Reference proteome</keyword>
<gene>
    <name evidence="1" type="ORF">Bpfe_003811</name>
</gene>
<comment type="caution">
    <text evidence="1">The sequence shown here is derived from an EMBL/GenBank/DDBJ whole genome shotgun (WGS) entry which is preliminary data.</text>
</comment>
<accession>A0AAD8C5Y6</accession>
<dbReference type="EMBL" id="JASAOG010000009">
    <property type="protein sequence ID" value="KAK0067076.1"/>
    <property type="molecule type" value="Genomic_DNA"/>
</dbReference>
<organism evidence="1 2">
    <name type="scientific">Biomphalaria pfeifferi</name>
    <name type="common">Bloodfluke planorb</name>
    <name type="synonym">Freshwater snail</name>
    <dbReference type="NCBI Taxonomy" id="112525"/>
    <lineage>
        <taxon>Eukaryota</taxon>
        <taxon>Metazoa</taxon>
        <taxon>Spiralia</taxon>
        <taxon>Lophotrochozoa</taxon>
        <taxon>Mollusca</taxon>
        <taxon>Gastropoda</taxon>
        <taxon>Heterobranchia</taxon>
        <taxon>Euthyneura</taxon>
        <taxon>Panpulmonata</taxon>
        <taxon>Hygrophila</taxon>
        <taxon>Lymnaeoidea</taxon>
        <taxon>Planorbidae</taxon>
        <taxon>Biomphalaria</taxon>
    </lineage>
</organism>
<protein>
    <submittedName>
        <fullName evidence="1">PiggyBac transposable element-derived protein 4</fullName>
    </submittedName>
</protein>
<sequence length="106" mass="12390">MKKHEMTLKSFKQRVIDELCCKASAIMPDPTRTIFTKPGRPRLSNSIERLEGAKHCIAYTEQDRRCKVCSTPKQVKRCNFICKGCEGHPHLHPKHCFEIWHTKVHF</sequence>
<reference evidence="1" key="1">
    <citation type="journal article" date="2023" name="PLoS Negl. Trop. Dis.">
        <title>A genome sequence for Biomphalaria pfeifferi, the major vector snail for the human-infecting parasite Schistosoma mansoni.</title>
        <authorList>
            <person name="Bu L."/>
            <person name="Lu L."/>
            <person name="Laidemitt M.R."/>
            <person name="Zhang S.M."/>
            <person name="Mutuku M."/>
            <person name="Mkoji G."/>
            <person name="Steinauer M."/>
            <person name="Loker E.S."/>
        </authorList>
    </citation>
    <scope>NUCLEOTIDE SEQUENCE</scope>
    <source>
        <strain evidence="1">KasaAsao</strain>
    </source>
</reference>
<evidence type="ECO:0000313" key="1">
    <source>
        <dbReference type="EMBL" id="KAK0067076.1"/>
    </source>
</evidence>
<reference evidence="1" key="2">
    <citation type="submission" date="2023-04" db="EMBL/GenBank/DDBJ databases">
        <authorList>
            <person name="Bu L."/>
            <person name="Lu L."/>
            <person name="Laidemitt M.R."/>
            <person name="Zhang S.M."/>
            <person name="Mutuku M."/>
            <person name="Mkoji G."/>
            <person name="Steinauer M."/>
            <person name="Loker E.S."/>
        </authorList>
    </citation>
    <scope>NUCLEOTIDE SEQUENCE</scope>
    <source>
        <strain evidence="1">KasaAsao</strain>
        <tissue evidence="1">Whole Snail</tissue>
    </source>
</reference>
<evidence type="ECO:0000313" key="2">
    <source>
        <dbReference type="Proteomes" id="UP001233172"/>
    </source>
</evidence>
<proteinExistence type="predicted"/>
<dbReference type="AlphaFoldDB" id="A0AAD8C5Y6"/>
<name>A0AAD8C5Y6_BIOPF</name>